<dbReference type="SUPFAM" id="SSF52266">
    <property type="entry name" value="SGNH hydrolase"/>
    <property type="match status" value="1"/>
</dbReference>
<reference evidence="1" key="1">
    <citation type="submission" date="2021-02" db="EMBL/GenBank/DDBJ databases">
        <authorList>
            <person name="Nowell W R."/>
        </authorList>
    </citation>
    <scope>NUCLEOTIDE SEQUENCE</scope>
</reference>
<sequence length="138" mass="15424">ANSATVTTSDVKQTSVVRNAIIPGDSLLSSINQKYLSHRNCTVLIQSKSESSSIIYECGTNDVSDHSVESVIDDVKDVIKTTRELNPKIKISITSIPFRSRKLNVGGFNKIKDYNRQLKQLCMDQNVNFLQLNFEQGM</sequence>
<evidence type="ECO:0000313" key="3">
    <source>
        <dbReference type="Proteomes" id="UP000677228"/>
    </source>
</evidence>
<protein>
    <submittedName>
        <fullName evidence="1">Uncharacterized protein</fullName>
    </submittedName>
</protein>
<dbReference type="Proteomes" id="UP000682733">
    <property type="component" value="Unassembled WGS sequence"/>
</dbReference>
<feature type="non-terminal residue" evidence="1">
    <location>
        <position position="1"/>
    </location>
</feature>
<dbReference type="Proteomes" id="UP000677228">
    <property type="component" value="Unassembled WGS sequence"/>
</dbReference>
<comment type="caution">
    <text evidence="1">The sequence shown here is derived from an EMBL/GenBank/DDBJ whole genome shotgun (WGS) entry which is preliminary data.</text>
</comment>
<organism evidence="1 3">
    <name type="scientific">Didymodactylos carnosus</name>
    <dbReference type="NCBI Taxonomy" id="1234261"/>
    <lineage>
        <taxon>Eukaryota</taxon>
        <taxon>Metazoa</taxon>
        <taxon>Spiralia</taxon>
        <taxon>Gnathifera</taxon>
        <taxon>Rotifera</taxon>
        <taxon>Eurotatoria</taxon>
        <taxon>Bdelloidea</taxon>
        <taxon>Philodinida</taxon>
        <taxon>Philodinidae</taxon>
        <taxon>Didymodactylos</taxon>
    </lineage>
</organism>
<evidence type="ECO:0000313" key="2">
    <source>
        <dbReference type="EMBL" id="CAF4161834.1"/>
    </source>
</evidence>
<dbReference type="Gene3D" id="3.40.50.1110">
    <property type="entry name" value="SGNH hydrolase"/>
    <property type="match status" value="1"/>
</dbReference>
<dbReference type="EMBL" id="CAJNOK010022647">
    <property type="protein sequence ID" value="CAF1351241.1"/>
    <property type="molecule type" value="Genomic_DNA"/>
</dbReference>
<proteinExistence type="predicted"/>
<name>A0A8S2F742_9BILA</name>
<dbReference type="AlphaFoldDB" id="A0A8S2F742"/>
<dbReference type="EMBL" id="CAJOBA010044287">
    <property type="protein sequence ID" value="CAF4161834.1"/>
    <property type="molecule type" value="Genomic_DNA"/>
</dbReference>
<dbReference type="InterPro" id="IPR036514">
    <property type="entry name" value="SGNH_hydro_sf"/>
</dbReference>
<accession>A0A8S2F742</accession>
<gene>
    <name evidence="1" type="ORF">OVA965_LOCUS30807</name>
    <name evidence="2" type="ORF">TMI583_LOCUS31618</name>
</gene>
<evidence type="ECO:0000313" key="1">
    <source>
        <dbReference type="EMBL" id="CAF1351241.1"/>
    </source>
</evidence>